<dbReference type="Pfam" id="PF03435">
    <property type="entry name" value="Sacchrp_dh_NADP"/>
    <property type="match status" value="1"/>
</dbReference>
<dbReference type="PANTHER" id="PTHR43796:SF2">
    <property type="entry name" value="CARBOXYNORSPERMIDINE SYNTHASE"/>
    <property type="match status" value="1"/>
</dbReference>
<dbReference type="EMBL" id="CP029822">
    <property type="protein sequence ID" value="AZS50993.1"/>
    <property type="molecule type" value="Genomic_DNA"/>
</dbReference>
<dbReference type="Gene3D" id="3.40.50.720">
    <property type="entry name" value="NAD(P)-binding Rossmann-like Domain"/>
    <property type="match status" value="1"/>
</dbReference>
<proteinExistence type="predicted"/>
<feature type="domain" description="Saccharopine dehydrogenase NADP binding" evidence="1">
    <location>
        <begin position="7"/>
        <end position="104"/>
    </location>
</feature>
<accession>A0A3Q9JMQ2</accession>
<reference evidence="3" key="1">
    <citation type="submission" date="2018-06" db="EMBL/GenBank/DDBJ databases">
        <title>Complete genome of Pseudomonas insecticola strain QZS01.</title>
        <authorList>
            <person name="Wang J."/>
            <person name="Su Q."/>
        </authorList>
    </citation>
    <scope>NUCLEOTIDE SEQUENCE [LARGE SCALE GENOMIC DNA]</scope>
    <source>
        <strain evidence="3">QZS01</strain>
    </source>
</reference>
<sequence length="368" mass="40327">MGVNMRVLILGGYGNFGKIIAQRLSSIASVELVIAGRNIDKAKLFASKINADAMLLDAKQKNIASTLKEQKIDVLISTAGPFQGQDYYVAESAIAAGCHYIDLADGKAFVCGITQLNELAKNVGVLVCSGASSVPGLSSAVVNEFLPRFSVLKKVMIGISTSEKAPGRATINSLFDYCGKPIDQLIDGHWVKRYGWQKLVYHKFTEPLGYRPLAACDIPDLTLFPRQYKTLETVSFSAGTGLKLTHYGTWFFSWLIRLGIIRKPQRYSRWMHKAASLVEFFGDGRSGMHVTLSGLDHEAKPLQLCWELIALNNDGVNIPCLASVALVRKMMTGCFSSVGAMSSMGLLTLDEYLEELKGLTFTTHLKEL</sequence>
<dbReference type="SUPFAM" id="SSF51735">
    <property type="entry name" value="NAD(P)-binding Rossmann-fold domains"/>
    <property type="match status" value="1"/>
</dbReference>
<dbReference type="InterPro" id="IPR036291">
    <property type="entry name" value="NAD(P)-bd_dom_sf"/>
</dbReference>
<dbReference type="Proteomes" id="UP000273143">
    <property type="component" value="Chromosome"/>
</dbReference>
<evidence type="ECO:0000259" key="1">
    <source>
        <dbReference type="Pfam" id="PF03435"/>
    </source>
</evidence>
<gene>
    <name evidence="2" type="ORF">DM558_09465</name>
</gene>
<dbReference type="AlphaFoldDB" id="A0A3Q9JMQ2"/>
<evidence type="ECO:0000313" key="2">
    <source>
        <dbReference type="EMBL" id="AZS50993.1"/>
    </source>
</evidence>
<name>A0A3Q9JMQ2_9GAMM</name>
<organism evidence="2 3">
    <name type="scientific">Entomomonas moraniae</name>
    <dbReference type="NCBI Taxonomy" id="2213226"/>
    <lineage>
        <taxon>Bacteria</taxon>
        <taxon>Pseudomonadati</taxon>
        <taxon>Pseudomonadota</taxon>
        <taxon>Gammaproteobacteria</taxon>
        <taxon>Pseudomonadales</taxon>
        <taxon>Pseudomonadaceae</taxon>
        <taxon>Entomomonas</taxon>
    </lineage>
</organism>
<dbReference type="InterPro" id="IPR005097">
    <property type="entry name" value="Sacchrp_dh_NADP-bd"/>
</dbReference>
<protein>
    <submittedName>
        <fullName evidence="2">Saccharopine dehydrogenase</fullName>
    </submittedName>
</protein>
<evidence type="ECO:0000313" key="3">
    <source>
        <dbReference type="Proteomes" id="UP000273143"/>
    </source>
</evidence>
<dbReference type="PANTHER" id="PTHR43796">
    <property type="entry name" value="CARBOXYNORSPERMIDINE SYNTHASE"/>
    <property type="match status" value="1"/>
</dbReference>
<dbReference type="KEGG" id="emo:DM558_09465"/>
<keyword evidence="3" id="KW-1185">Reference proteome</keyword>